<keyword evidence="2" id="KW-1185">Reference proteome</keyword>
<dbReference type="Proteomes" id="UP000785679">
    <property type="component" value="Unassembled WGS sequence"/>
</dbReference>
<reference evidence="1" key="1">
    <citation type="submission" date="2019-06" db="EMBL/GenBank/DDBJ databases">
        <authorList>
            <person name="Zheng W."/>
        </authorList>
    </citation>
    <scope>NUCLEOTIDE SEQUENCE</scope>
    <source>
        <strain evidence="1">QDHG01</strain>
    </source>
</reference>
<gene>
    <name evidence="1" type="ORF">FGO68_gene600</name>
</gene>
<protein>
    <submittedName>
        <fullName evidence="1">Uncharacterized protein</fullName>
    </submittedName>
</protein>
<organism evidence="1 2">
    <name type="scientific">Halteria grandinella</name>
    <dbReference type="NCBI Taxonomy" id="5974"/>
    <lineage>
        <taxon>Eukaryota</taxon>
        <taxon>Sar</taxon>
        <taxon>Alveolata</taxon>
        <taxon>Ciliophora</taxon>
        <taxon>Intramacronucleata</taxon>
        <taxon>Spirotrichea</taxon>
        <taxon>Stichotrichia</taxon>
        <taxon>Sporadotrichida</taxon>
        <taxon>Halteriidae</taxon>
        <taxon>Halteria</taxon>
    </lineage>
</organism>
<dbReference type="AlphaFoldDB" id="A0A8J8SZJ1"/>
<dbReference type="EMBL" id="RRYP01013211">
    <property type="protein sequence ID" value="TNV76639.1"/>
    <property type="molecule type" value="Genomic_DNA"/>
</dbReference>
<evidence type="ECO:0000313" key="1">
    <source>
        <dbReference type="EMBL" id="TNV76639.1"/>
    </source>
</evidence>
<sequence>MISLSGIIISPSFESSLPLISTSSITQLKLSNFMLYPSNKISSTQLSNSIYALAFGGTTRSFPISLHSALCCAFGLILTAGQLFQLFTKKTLMLPRQVQSRHLQLKYCFRAPVQVLKQYSLYS</sequence>
<accession>A0A8J8SZJ1</accession>
<comment type="caution">
    <text evidence="1">The sequence shown here is derived from an EMBL/GenBank/DDBJ whole genome shotgun (WGS) entry which is preliminary data.</text>
</comment>
<name>A0A8J8SZJ1_HALGN</name>
<proteinExistence type="predicted"/>
<evidence type="ECO:0000313" key="2">
    <source>
        <dbReference type="Proteomes" id="UP000785679"/>
    </source>
</evidence>